<feature type="chain" id="PRO_5015418635" evidence="1">
    <location>
        <begin position="25"/>
        <end position="177"/>
    </location>
</feature>
<dbReference type="CDD" id="cd20753">
    <property type="entry name" value="cyt_P460_Mc-like"/>
    <property type="match status" value="1"/>
</dbReference>
<reference evidence="3 4" key="1">
    <citation type="submission" date="2017-09" db="EMBL/GenBank/DDBJ databases">
        <title>Sphingomonas panjinensis sp.nov., isolated from oil-contaminated soil.</title>
        <authorList>
            <person name="Wang L."/>
            <person name="Chen L."/>
        </authorList>
    </citation>
    <scope>NUCLEOTIDE SEQUENCE [LARGE SCALE GENOMIC DNA]</scope>
    <source>
        <strain evidence="3 4">FW-11</strain>
    </source>
</reference>
<evidence type="ECO:0000256" key="1">
    <source>
        <dbReference type="SAM" id="SignalP"/>
    </source>
</evidence>
<keyword evidence="4" id="KW-1185">Reference proteome</keyword>
<gene>
    <name evidence="3" type="ORF">CLG96_14250</name>
</gene>
<accession>A0A2T5FWV9</accession>
<organism evidence="3 4">
    <name type="scientific">Sphingomonas oleivorans</name>
    <dbReference type="NCBI Taxonomy" id="1735121"/>
    <lineage>
        <taxon>Bacteria</taxon>
        <taxon>Pseudomonadati</taxon>
        <taxon>Pseudomonadota</taxon>
        <taxon>Alphaproteobacteria</taxon>
        <taxon>Sphingomonadales</taxon>
        <taxon>Sphingomonadaceae</taxon>
        <taxon>Sphingomonas</taxon>
    </lineage>
</organism>
<keyword evidence="1" id="KW-0732">Signal</keyword>
<proteinExistence type="predicted"/>
<name>A0A2T5FWV9_9SPHN</name>
<dbReference type="Proteomes" id="UP000244162">
    <property type="component" value="Unassembled WGS sequence"/>
</dbReference>
<dbReference type="InterPro" id="IPR032033">
    <property type="entry name" value="Cytochrome_P460"/>
</dbReference>
<dbReference type="AlphaFoldDB" id="A0A2T5FWV9"/>
<dbReference type="OrthoDB" id="511546at2"/>
<dbReference type="Gene3D" id="3.50.70.20">
    <property type="entry name" value="Cytochrome P460"/>
    <property type="match status" value="1"/>
</dbReference>
<dbReference type="EMBL" id="NWBU01000010">
    <property type="protein sequence ID" value="PTQ10263.1"/>
    <property type="molecule type" value="Genomic_DNA"/>
</dbReference>
<evidence type="ECO:0000259" key="2">
    <source>
        <dbReference type="Pfam" id="PF16694"/>
    </source>
</evidence>
<evidence type="ECO:0000313" key="3">
    <source>
        <dbReference type="EMBL" id="PTQ10263.1"/>
    </source>
</evidence>
<evidence type="ECO:0000313" key="4">
    <source>
        <dbReference type="Proteomes" id="UP000244162"/>
    </source>
</evidence>
<dbReference type="Pfam" id="PF16694">
    <property type="entry name" value="Cytochrome_P460"/>
    <property type="match status" value="1"/>
</dbReference>
<dbReference type="InterPro" id="IPR038142">
    <property type="entry name" value="Cytochrome_P460_sp"/>
</dbReference>
<dbReference type="RefSeq" id="WP_107968661.1">
    <property type="nucleotide sequence ID" value="NZ_NWBU01000010.1"/>
</dbReference>
<comment type="caution">
    <text evidence="3">The sequence shown here is derived from an EMBL/GenBank/DDBJ whole genome shotgun (WGS) entry which is preliminary data.</text>
</comment>
<feature type="signal peptide" evidence="1">
    <location>
        <begin position="1"/>
        <end position="24"/>
    </location>
</feature>
<feature type="domain" description="Cytochrome P460" evidence="2">
    <location>
        <begin position="40"/>
        <end position="173"/>
    </location>
</feature>
<sequence length="177" mass="19437">MKRIGACALGLATIVFGISAVAAAQRKDDLRSPIYGVKLPKGYRDWKLISVAQENGKNNDIRAILGNEIAVKAFREGKRPFPDGTIIVRLAWRYQSSYRNDAVFLAPQSFVAGPPTNIQVSVKDSKRYAATGGWGYGQFEGELPNRDPAVVQACFACHVKLEKLEHGADFVFTGYSQ</sequence>
<protein>
    <submittedName>
        <fullName evidence="3">Cytochrome P460</fullName>
    </submittedName>
</protein>